<proteinExistence type="predicted"/>
<dbReference type="RefSeq" id="WP_260979895.1">
    <property type="nucleotide sequence ID" value="NZ_JANSKR010000004.1"/>
</dbReference>
<accession>A0ABT4BKV7</accession>
<evidence type="ECO:0000313" key="2">
    <source>
        <dbReference type="Proteomes" id="UP001072952"/>
    </source>
</evidence>
<evidence type="ECO:0000313" key="1">
    <source>
        <dbReference type="EMBL" id="MCY1583305.1"/>
    </source>
</evidence>
<comment type="caution">
    <text evidence="1">The sequence shown here is derived from an EMBL/GenBank/DDBJ whole genome shotgun (WGS) entry which is preliminary data.</text>
</comment>
<reference evidence="1" key="2">
    <citation type="submission" date="2022-08" db="EMBL/GenBank/DDBJ databases">
        <authorList>
            <person name="Magnan C."/>
        </authorList>
    </citation>
    <scope>NUCLEOTIDE SEQUENCE</scope>
    <source>
        <strain evidence="1">NSP012P</strain>
    </source>
</reference>
<name>A0ABT4BKV7_9STAP</name>
<dbReference type="Proteomes" id="UP001072952">
    <property type="component" value="Unassembled WGS sequence"/>
</dbReference>
<organism evidence="1 2">
    <name type="scientific">Staphylococcus pettenkoferi</name>
    <dbReference type="NCBI Taxonomy" id="170573"/>
    <lineage>
        <taxon>Bacteria</taxon>
        <taxon>Bacillati</taxon>
        <taxon>Bacillota</taxon>
        <taxon>Bacilli</taxon>
        <taxon>Bacillales</taxon>
        <taxon>Staphylococcaceae</taxon>
        <taxon>Staphylococcus</taxon>
    </lineage>
</organism>
<sequence length="41" mass="5161">MSLDNMYDLAESFEFKPYDDNEEFDEDYYDEDIYDVERFNE</sequence>
<keyword evidence="2" id="KW-1185">Reference proteome</keyword>
<gene>
    <name evidence="1" type="ORF">NW133_07160</name>
</gene>
<reference evidence="1" key="1">
    <citation type="journal article" date="2022" name="Int. J. Mol. Sci.">
        <title>Phenotypic and Genotypic Virulence Characterisation of Staphylococcus pettenkoferi Strains Isolated from Human Bloodstream and Diabetic Foot Infections.</title>
        <authorList>
            <person name="Magnan C."/>
            <person name="Ahmad-Mansour N."/>
            <person name="Pouget C."/>
            <person name="Morsli M."/>
            <person name="Huc-Brandt S."/>
            <person name="Pantel A."/>
            <person name="Dunyach-Remy C."/>
            <person name="Sotto A."/>
            <person name="Molle V."/>
            <person name="Lavigne J.-P."/>
        </authorList>
    </citation>
    <scope>NUCLEOTIDE SEQUENCE</scope>
    <source>
        <strain evidence="1">NSP012P</strain>
    </source>
</reference>
<protein>
    <submittedName>
        <fullName evidence="1">Uncharacterized protein</fullName>
    </submittedName>
</protein>
<dbReference type="EMBL" id="JANSLD010000027">
    <property type="protein sequence ID" value="MCY1583305.1"/>
    <property type="molecule type" value="Genomic_DNA"/>
</dbReference>